<feature type="transmembrane region" description="Helical" evidence="1">
    <location>
        <begin position="46"/>
        <end position="73"/>
    </location>
</feature>
<dbReference type="AlphaFoldDB" id="A0A2T0S8T9"/>
<evidence type="ECO:0000256" key="1">
    <source>
        <dbReference type="SAM" id="Phobius"/>
    </source>
</evidence>
<dbReference type="EMBL" id="PVTE01000025">
    <property type="protein sequence ID" value="PRY29801.1"/>
    <property type="molecule type" value="Genomic_DNA"/>
</dbReference>
<comment type="caution">
    <text evidence="2">The sequence shown here is derived from an EMBL/GenBank/DDBJ whole genome shotgun (WGS) entry which is preliminary data.</text>
</comment>
<proteinExistence type="predicted"/>
<keyword evidence="1" id="KW-0812">Transmembrane</keyword>
<keyword evidence="1" id="KW-1133">Transmembrane helix</keyword>
<feature type="transmembrane region" description="Helical" evidence="1">
    <location>
        <begin position="113"/>
        <end position="131"/>
    </location>
</feature>
<accession>A0A2T0S8T9</accession>
<evidence type="ECO:0000313" key="2">
    <source>
        <dbReference type="EMBL" id="PRY29801.1"/>
    </source>
</evidence>
<organism evidence="2 3">
    <name type="scientific">Spirosoma oryzae</name>
    <dbReference type="NCBI Taxonomy" id="1469603"/>
    <lineage>
        <taxon>Bacteria</taxon>
        <taxon>Pseudomonadati</taxon>
        <taxon>Bacteroidota</taxon>
        <taxon>Cytophagia</taxon>
        <taxon>Cytophagales</taxon>
        <taxon>Cytophagaceae</taxon>
        <taxon>Spirosoma</taxon>
    </lineage>
</organism>
<keyword evidence="3" id="KW-1185">Reference proteome</keyword>
<dbReference type="Proteomes" id="UP000238375">
    <property type="component" value="Unassembled WGS sequence"/>
</dbReference>
<protein>
    <submittedName>
        <fullName evidence="2">Uncharacterized protein</fullName>
    </submittedName>
</protein>
<sequence>MPTSIDPLTTLGRYLLFIATIFLFMFAIDIIVLVLMWYIYNLGFLAAIISLLVGSGIVLVGLGAAFLLGIDWILSLCPSIRVTKILVPIFSVINLLLILFLLINTSVRLKSFSFYPILCAIAYSLLTYGYMKAAREKNQ</sequence>
<reference evidence="2 3" key="1">
    <citation type="submission" date="2018-03" db="EMBL/GenBank/DDBJ databases">
        <title>Genomic Encyclopedia of Archaeal and Bacterial Type Strains, Phase II (KMG-II): from individual species to whole genera.</title>
        <authorList>
            <person name="Goeker M."/>
        </authorList>
    </citation>
    <scope>NUCLEOTIDE SEQUENCE [LARGE SCALE GENOMIC DNA]</scope>
    <source>
        <strain evidence="2 3">DSM 28354</strain>
    </source>
</reference>
<gene>
    <name evidence="2" type="ORF">CLV58_12563</name>
</gene>
<name>A0A2T0S8T9_9BACT</name>
<keyword evidence="1" id="KW-0472">Membrane</keyword>
<evidence type="ECO:0000313" key="3">
    <source>
        <dbReference type="Proteomes" id="UP000238375"/>
    </source>
</evidence>
<feature type="transmembrane region" description="Helical" evidence="1">
    <location>
        <begin position="85"/>
        <end position="107"/>
    </location>
</feature>
<feature type="transmembrane region" description="Helical" evidence="1">
    <location>
        <begin position="14"/>
        <end position="40"/>
    </location>
</feature>